<organism evidence="1 2">
    <name type="scientific">Paramarasmius palmivorus</name>
    <dbReference type="NCBI Taxonomy" id="297713"/>
    <lineage>
        <taxon>Eukaryota</taxon>
        <taxon>Fungi</taxon>
        <taxon>Dikarya</taxon>
        <taxon>Basidiomycota</taxon>
        <taxon>Agaricomycotina</taxon>
        <taxon>Agaricomycetes</taxon>
        <taxon>Agaricomycetidae</taxon>
        <taxon>Agaricales</taxon>
        <taxon>Marasmiineae</taxon>
        <taxon>Marasmiaceae</taxon>
        <taxon>Paramarasmius</taxon>
    </lineage>
</organism>
<dbReference type="Proteomes" id="UP001383192">
    <property type="component" value="Unassembled WGS sequence"/>
</dbReference>
<accession>A0AAW0DSA2</accession>
<reference evidence="1 2" key="1">
    <citation type="submission" date="2024-01" db="EMBL/GenBank/DDBJ databases">
        <title>A draft genome for a cacao thread blight-causing isolate of Paramarasmius palmivorus.</title>
        <authorList>
            <person name="Baruah I.K."/>
            <person name="Bukari Y."/>
            <person name="Amoako-Attah I."/>
            <person name="Meinhardt L.W."/>
            <person name="Bailey B.A."/>
            <person name="Cohen S.P."/>
        </authorList>
    </citation>
    <scope>NUCLEOTIDE SEQUENCE [LARGE SCALE GENOMIC DNA]</scope>
    <source>
        <strain evidence="1 2">GH-12</strain>
    </source>
</reference>
<comment type="caution">
    <text evidence="1">The sequence shown here is derived from an EMBL/GenBank/DDBJ whole genome shotgun (WGS) entry which is preliminary data.</text>
</comment>
<gene>
    <name evidence="1" type="ORF">VNI00_003661</name>
</gene>
<sequence length="295" mass="33411">MLSARDPGAKPDSINCDYLYGGFLKEEDVEEFRKMLQKTRAIVSGSVLVARISQHPFEPRDLDLFVKDKGTLEVGDFLGRRGFKFTPLSERQVGTRRESKQQPTGFAEAVDTEFAEWNPNTGNVADRYKCCHLAGVFNFTNEEGKTIQVIATRCTPVEAILRFHSTAVMNFATANEVTCLFPTLTFIEKKNLVVRDANSSAVSDCIRKYERRGWTTITQLSAFEALASNSDTRAFGRKVGDCRTWKIDITPRTNGEGEEPYTQEHSWTLAFPTKDETRLRYKTVHAPEGQEREML</sequence>
<keyword evidence="2" id="KW-1185">Reference proteome</keyword>
<evidence type="ECO:0000313" key="2">
    <source>
        <dbReference type="Proteomes" id="UP001383192"/>
    </source>
</evidence>
<evidence type="ECO:0000313" key="1">
    <source>
        <dbReference type="EMBL" id="KAK7054463.1"/>
    </source>
</evidence>
<protein>
    <submittedName>
        <fullName evidence="1">Uncharacterized protein</fullName>
    </submittedName>
</protein>
<proteinExistence type="predicted"/>
<dbReference type="AlphaFoldDB" id="A0AAW0DSA2"/>
<dbReference type="EMBL" id="JAYKXP010000009">
    <property type="protein sequence ID" value="KAK7054463.1"/>
    <property type="molecule type" value="Genomic_DNA"/>
</dbReference>
<name>A0AAW0DSA2_9AGAR</name>